<gene>
    <name evidence="3" type="ORF">P7K49_023215</name>
</gene>
<dbReference type="InterPro" id="IPR026704">
    <property type="entry name" value="KATNIP"/>
</dbReference>
<evidence type="ECO:0000256" key="1">
    <source>
        <dbReference type="SAM" id="MobiDB-lite"/>
    </source>
</evidence>
<dbReference type="InterPro" id="IPR027859">
    <property type="entry name" value="KATNIP_dom"/>
</dbReference>
<reference evidence="3 4" key="1">
    <citation type="submission" date="2023-05" db="EMBL/GenBank/DDBJ databases">
        <title>B98-5 Cell Line De Novo Hybrid Assembly: An Optical Mapping Approach.</title>
        <authorList>
            <person name="Kananen K."/>
            <person name="Auerbach J.A."/>
            <person name="Kautto E."/>
            <person name="Blachly J.S."/>
        </authorList>
    </citation>
    <scope>NUCLEOTIDE SEQUENCE [LARGE SCALE GENOMIC DNA]</scope>
    <source>
        <strain evidence="3">B95-8</strain>
        <tissue evidence="3">Cell line</tissue>
    </source>
</reference>
<protein>
    <recommendedName>
        <fullName evidence="2">KATNIP domain-containing protein</fullName>
    </recommendedName>
</protein>
<name>A0ABQ9ULU7_SAGOE</name>
<feature type="region of interest" description="Disordered" evidence="1">
    <location>
        <begin position="1"/>
        <end position="71"/>
    </location>
</feature>
<feature type="region of interest" description="Disordered" evidence="1">
    <location>
        <begin position="112"/>
        <end position="142"/>
    </location>
</feature>
<feature type="compositionally biased region" description="Basic and acidic residues" evidence="1">
    <location>
        <begin position="1"/>
        <end position="11"/>
    </location>
</feature>
<sequence>MAPKLVEREISNGRGLPGISHILRADKDREVASSADPPVADSDALGSSIAPEDTWSARTPSRSRWHSEQEHTLHESWTSLSAFDRSHRGRISNTELPGDILDELLQQKSNRHNDLLPSRKGEVPGPSRGQDGCSRETDPEGDFKIPVLPYGQRLVIDITSTWGDRHYVGLNGIEIFSSKGEPVQISNIKADPPDINILPAYGKDPRVVTNLVDGVNRTQDDMHVWLAPFTPGRSHSITIDFMHPCHVALIRIWNYNKSRIHSFRGVKDITMLLDSQCIFEGEIAKASGTLVGAPEHFGDTILFTTDDDILEAIFYSDEMFDMDVGSLASLQDEEALRRPSTADGEGDERPFTQAGLGANDPEKEGTVKEGGGEAGTAEATSNGAKLWEGHDRGRAATRPVDPVVFFGDGA</sequence>
<feature type="domain" description="KATNIP" evidence="2">
    <location>
        <begin position="157"/>
        <end position="308"/>
    </location>
</feature>
<evidence type="ECO:0000313" key="3">
    <source>
        <dbReference type="EMBL" id="KAK2097764.1"/>
    </source>
</evidence>
<dbReference type="EMBL" id="JASSZA010000011">
    <property type="protein sequence ID" value="KAK2097764.1"/>
    <property type="molecule type" value="Genomic_DNA"/>
</dbReference>
<comment type="caution">
    <text evidence="3">The sequence shown here is derived from an EMBL/GenBank/DDBJ whole genome shotgun (WGS) entry which is preliminary data.</text>
</comment>
<evidence type="ECO:0000313" key="4">
    <source>
        <dbReference type="Proteomes" id="UP001266305"/>
    </source>
</evidence>
<feature type="compositionally biased region" description="Basic and acidic residues" evidence="1">
    <location>
        <begin position="360"/>
        <end position="371"/>
    </location>
</feature>
<evidence type="ECO:0000259" key="2">
    <source>
        <dbReference type="Pfam" id="PF14652"/>
    </source>
</evidence>
<dbReference type="Proteomes" id="UP001266305">
    <property type="component" value="Unassembled WGS sequence"/>
</dbReference>
<feature type="region of interest" description="Disordered" evidence="1">
    <location>
        <begin position="333"/>
        <end position="410"/>
    </location>
</feature>
<proteinExistence type="predicted"/>
<organism evidence="3 4">
    <name type="scientific">Saguinus oedipus</name>
    <name type="common">Cotton-top tamarin</name>
    <name type="synonym">Oedipomidas oedipus</name>
    <dbReference type="NCBI Taxonomy" id="9490"/>
    <lineage>
        <taxon>Eukaryota</taxon>
        <taxon>Metazoa</taxon>
        <taxon>Chordata</taxon>
        <taxon>Craniata</taxon>
        <taxon>Vertebrata</taxon>
        <taxon>Euteleostomi</taxon>
        <taxon>Mammalia</taxon>
        <taxon>Eutheria</taxon>
        <taxon>Euarchontoglires</taxon>
        <taxon>Primates</taxon>
        <taxon>Haplorrhini</taxon>
        <taxon>Platyrrhini</taxon>
        <taxon>Cebidae</taxon>
        <taxon>Callitrichinae</taxon>
        <taxon>Saguinus</taxon>
    </lineage>
</organism>
<dbReference type="PANTHER" id="PTHR21534">
    <property type="entry name" value="KATANIN-INTERACTING PROTEIN"/>
    <property type="match status" value="1"/>
</dbReference>
<keyword evidence="4" id="KW-1185">Reference proteome</keyword>
<accession>A0ABQ9ULU7</accession>
<dbReference type="PANTHER" id="PTHR21534:SF0">
    <property type="entry name" value="KATANIN-INTERACTING PROTEIN"/>
    <property type="match status" value="1"/>
</dbReference>
<feature type="compositionally biased region" description="Basic and acidic residues" evidence="1">
    <location>
        <begin position="112"/>
        <end position="122"/>
    </location>
</feature>
<feature type="compositionally biased region" description="Basic and acidic residues" evidence="1">
    <location>
        <begin position="133"/>
        <end position="142"/>
    </location>
</feature>
<dbReference type="Pfam" id="PF14652">
    <property type="entry name" value="DUF4457"/>
    <property type="match status" value="1"/>
</dbReference>